<dbReference type="EMBL" id="MFLC01000039">
    <property type="protein sequence ID" value="OGG54394.1"/>
    <property type="molecule type" value="Genomic_DNA"/>
</dbReference>
<dbReference type="InterPro" id="IPR000871">
    <property type="entry name" value="Beta-lactam_class-A"/>
</dbReference>
<dbReference type="SUPFAM" id="SSF56601">
    <property type="entry name" value="beta-lactamase/transpeptidase-like"/>
    <property type="match status" value="1"/>
</dbReference>
<keyword evidence="10" id="KW-1133">Transmembrane helix</keyword>
<name>A0A1F6CYZ5_9BACT</name>
<feature type="transmembrane region" description="Helical" evidence="10">
    <location>
        <begin position="24"/>
        <end position="45"/>
    </location>
</feature>
<feature type="active site" description="Acyl-ester intermediate" evidence="7">
    <location>
        <position position="103"/>
    </location>
</feature>
<keyword evidence="2" id="KW-0732">Signal</keyword>
<dbReference type="GO" id="GO:0009002">
    <property type="term" value="F:serine-type D-Ala-D-Ala carboxypeptidase activity"/>
    <property type="evidence" value="ECO:0007669"/>
    <property type="project" value="InterPro"/>
</dbReference>
<keyword evidence="3" id="KW-0378">Hydrolase</keyword>
<evidence type="ECO:0000256" key="5">
    <source>
        <dbReference type="ARBA" id="ARBA00022984"/>
    </source>
</evidence>
<dbReference type="GO" id="GO:0046677">
    <property type="term" value="P:response to antibiotic"/>
    <property type="evidence" value="ECO:0007669"/>
    <property type="project" value="InterPro"/>
</dbReference>
<dbReference type="InterPro" id="IPR001967">
    <property type="entry name" value="Peptidase_S11_N"/>
</dbReference>
<evidence type="ECO:0000256" key="8">
    <source>
        <dbReference type="PIRSR" id="PIRSR618044-2"/>
    </source>
</evidence>
<feature type="binding site" evidence="8">
    <location>
        <position position="278"/>
    </location>
    <ligand>
        <name>substrate</name>
    </ligand>
</feature>
<accession>A0A1F6CYZ5</accession>
<dbReference type="Gene3D" id="3.40.710.10">
    <property type="entry name" value="DD-peptidase/beta-lactamase superfamily"/>
    <property type="match status" value="1"/>
</dbReference>
<evidence type="ECO:0000256" key="7">
    <source>
        <dbReference type="PIRSR" id="PIRSR618044-1"/>
    </source>
</evidence>
<evidence type="ECO:0000313" key="12">
    <source>
        <dbReference type="EMBL" id="OGG54394.1"/>
    </source>
</evidence>
<dbReference type="GO" id="GO:0006508">
    <property type="term" value="P:proteolysis"/>
    <property type="evidence" value="ECO:0007669"/>
    <property type="project" value="InterPro"/>
</dbReference>
<dbReference type="InterPro" id="IPR018044">
    <property type="entry name" value="Peptidase_S11"/>
</dbReference>
<gene>
    <name evidence="12" type="ORF">A3D62_00495</name>
</gene>
<reference evidence="12 13" key="1">
    <citation type="journal article" date="2016" name="Nat. Commun.">
        <title>Thousands of microbial genomes shed light on interconnected biogeochemical processes in an aquifer system.</title>
        <authorList>
            <person name="Anantharaman K."/>
            <person name="Brown C.T."/>
            <person name="Hug L.A."/>
            <person name="Sharon I."/>
            <person name="Castelle C.J."/>
            <person name="Probst A.J."/>
            <person name="Thomas B.C."/>
            <person name="Singh A."/>
            <person name="Wilkins M.J."/>
            <person name="Karaoz U."/>
            <person name="Brodie E.L."/>
            <person name="Williams K.H."/>
            <person name="Hubbard S.S."/>
            <person name="Banfield J.F."/>
        </authorList>
    </citation>
    <scope>NUCLEOTIDE SEQUENCE [LARGE SCALE GENOMIC DNA]</scope>
</reference>
<feature type="active site" evidence="7">
    <location>
        <position position="157"/>
    </location>
</feature>
<keyword evidence="10" id="KW-0812">Transmembrane</keyword>
<organism evidence="12 13">
    <name type="scientific">Candidatus Kaiserbacteria bacterium RIFCSPHIGHO2_02_FULL_49_11</name>
    <dbReference type="NCBI Taxonomy" id="1798489"/>
    <lineage>
        <taxon>Bacteria</taxon>
        <taxon>Candidatus Kaiseribacteriota</taxon>
    </lineage>
</organism>
<dbReference type="GO" id="GO:0009252">
    <property type="term" value="P:peptidoglycan biosynthetic process"/>
    <property type="evidence" value="ECO:0007669"/>
    <property type="project" value="UniProtKB-KW"/>
</dbReference>
<dbReference type="Proteomes" id="UP000177659">
    <property type="component" value="Unassembled WGS sequence"/>
</dbReference>
<dbReference type="GO" id="GO:0030655">
    <property type="term" value="P:beta-lactam antibiotic catabolic process"/>
    <property type="evidence" value="ECO:0007669"/>
    <property type="project" value="InterPro"/>
</dbReference>
<feature type="domain" description="Peptidase S11 D-alanyl-D-alanine carboxypeptidase A N-terminal" evidence="11">
    <location>
        <begin position="71"/>
        <end position="308"/>
    </location>
</feature>
<keyword evidence="10" id="KW-0472">Membrane</keyword>
<evidence type="ECO:0000256" key="10">
    <source>
        <dbReference type="SAM" id="Phobius"/>
    </source>
</evidence>
<comment type="caution">
    <text evidence="12">The sequence shown here is derived from an EMBL/GenBank/DDBJ whole genome shotgun (WGS) entry which is preliminary data.</text>
</comment>
<dbReference type="PANTHER" id="PTHR35333:SF3">
    <property type="entry name" value="BETA-LACTAMASE-TYPE TRANSPEPTIDASE FOLD CONTAINING PROTEIN"/>
    <property type="match status" value="1"/>
</dbReference>
<dbReference type="GO" id="GO:0008800">
    <property type="term" value="F:beta-lactamase activity"/>
    <property type="evidence" value="ECO:0007669"/>
    <property type="project" value="InterPro"/>
</dbReference>
<dbReference type="PANTHER" id="PTHR35333">
    <property type="entry name" value="BETA-LACTAMASE"/>
    <property type="match status" value="1"/>
</dbReference>
<feature type="active site" description="Proton acceptor" evidence="7">
    <location>
        <position position="106"/>
    </location>
</feature>
<sequence>METQKNNEQPQLLPELRKPEQFALQPYTMGLLSLVGALMLLFFVVGSDLRSAPAKTTPLVESTGSVDPFEQITLNAQATYVYDAAENSVYFAKNEEVQMPLASLTKIMTALVASEFLSDNETITITADAIAKNGDTGLKRGERWRFKDLLDYTLLVSSNDGASAVAAAADALSRNPAEGTSPGTSFVLRMNERASALGLTQTYFINESGLDTNKSVGGGYGSARDVGLLLAHVISNYPNLLEATTHDSLQFVSENQFTYKATNTNLAAGKIPGLIASKTGYTELAGGNLTVAFDAGINHPVIIVVLGSSYDGRFSDIEKLVAASIKKITSTAR</sequence>
<dbReference type="InterPro" id="IPR012338">
    <property type="entry name" value="Beta-lactam/transpept-like"/>
</dbReference>
<dbReference type="PRINTS" id="PR00725">
    <property type="entry name" value="DADACBPTASE1"/>
</dbReference>
<dbReference type="AlphaFoldDB" id="A0A1F6CYZ5"/>
<dbReference type="Pfam" id="PF00768">
    <property type="entry name" value="Peptidase_S11"/>
    <property type="match status" value="1"/>
</dbReference>
<dbReference type="GO" id="GO:0008360">
    <property type="term" value="P:regulation of cell shape"/>
    <property type="evidence" value="ECO:0007669"/>
    <property type="project" value="UniProtKB-KW"/>
</dbReference>
<keyword evidence="4" id="KW-0133">Cell shape</keyword>
<evidence type="ECO:0000259" key="11">
    <source>
        <dbReference type="Pfam" id="PF00768"/>
    </source>
</evidence>
<dbReference type="GO" id="GO:0071555">
    <property type="term" value="P:cell wall organization"/>
    <property type="evidence" value="ECO:0007669"/>
    <property type="project" value="UniProtKB-KW"/>
</dbReference>
<keyword evidence="6" id="KW-0961">Cell wall biogenesis/degradation</keyword>
<evidence type="ECO:0000256" key="6">
    <source>
        <dbReference type="ARBA" id="ARBA00023316"/>
    </source>
</evidence>
<evidence type="ECO:0000256" key="2">
    <source>
        <dbReference type="ARBA" id="ARBA00022729"/>
    </source>
</evidence>
<keyword evidence="5" id="KW-0573">Peptidoglycan synthesis</keyword>
<evidence type="ECO:0000313" key="13">
    <source>
        <dbReference type="Proteomes" id="UP000177659"/>
    </source>
</evidence>
<proteinExistence type="inferred from homology"/>
<evidence type="ECO:0000256" key="4">
    <source>
        <dbReference type="ARBA" id="ARBA00022960"/>
    </source>
</evidence>
<protein>
    <recommendedName>
        <fullName evidence="11">Peptidase S11 D-alanyl-D-alanine carboxypeptidase A N-terminal domain-containing protein</fullName>
    </recommendedName>
</protein>
<evidence type="ECO:0000256" key="1">
    <source>
        <dbReference type="ARBA" id="ARBA00007164"/>
    </source>
</evidence>
<evidence type="ECO:0000256" key="9">
    <source>
        <dbReference type="RuleBase" id="RU004016"/>
    </source>
</evidence>
<evidence type="ECO:0000256" key="3">
    <source>
        <dbReference type="ARBA" id="ARBA00022801"/>
    </source>
</evidence>
<comment type="similarity">
    <text evidence="1 9">Belongs to the peptidase S11 family.</text>
</comment>